<evidence type="ECO:0000256" key="1">
    <source>
        <dbReference type="ARBA" id="ARBA00007447"/>
    </source>
</evidence>
<keyword evidence="9" id="KW-0732">Signal</keyword>
<keyword evidence="5" id="KW-0325">Glycoprotein</keyword>
<evidence type="ECO:0000256" key="2">
    <source>
        <dbReference type="ARBA" id="ARBA00022670"/>
    </source>
</evidence>
<keyword evidence="8" id="KW-1015">Disulfide bond</keyword>
<name>A0A9P3CXR7_9PEZI</name>
<dbReference type="Pfam" id="PF00026">
    <property type="entry name" value="Asp"/>
    <property type="match status" value="1"/>
</dbReference>
<dbReference type="GeneID" id="68295124"/>
<gene>
    <name evidence="11" type="ORF">CKM354_000954900</name>
</gene>
<keyword evidence="2" id="KW-0645">Protease</keyword>
<evidence type="ECO:0000256" key="4">
    <source>
        <dbReference type="ARBA" id="ARBA00022801"/>
    </source>
</evidence>
<keyword evidence="12" id="KW-1185">Reference proteome</keyword>
<evidence type="ECO:0000256" key="9">
    <source>
        <dbReference type="SAM" id="SignalP"/>
    </source>
</evidence>
<dbReference type="Gene3D" id="2.40.70.10">
    <property type="entry name" value="Acid Proteases"/>
    <property type="match status" value="2"/>
</dbReference>
<evidence type="ECO:0000256" key="7">
    <source>
        <dbReference type="PIRSR" id="PIRSR601461-1"/>
    </source>
</evidence>
<proteinExistence type="inferred from homology"/>
<evidence type="ECO:0000256" key="8">
    <source>
        <dbReference type="PIRSR" id="PIRSR601461-2"/>
    </source>
</evidence>
<evidence type="ECO:0000256" key="3">
    <source>
        <dbReference type="ARBA" id="ARBA00022750"/>
    </source>
</evidence>
<feature type="chain" id="PRO_5040466581" description="Peptidase A1 domain-containing protein" evidence="9">
    <location>
        <begin position="20"/>
        <end position="402"/>
    </location>
</feature>
<dbReference type="PANTHER" id="PTHR47966">
    <property type="entry name" value="BETA-SITE APP-CLEAVING ENZYME, ISOFORM A-RELATED"/>
    <property type="match status" value="1"/>
</dbReference>
<dbReference type="PRINTS" id="PR00792">
    <property type="entry name" value="PEPSIN"/>
</dbReference>
<dbReference type="AlphaFoldDB" id="A0A9P3CXR7"/>
<comment type="caution">
    <text evidence="11">The sequence shown here is derived from an EMBL/GenBank/DDBJ whole genome shotgun (WGS) entry which is preliminary data.</text>
</comment>
<keyword evidence="4" id="KW-0378">Hydrolase</keyword>
<sequence length="402" mass="41785">MHFTLLPAALVASASLSLAAPAEAPNRKAFQITQVPRGQVYKNGPYQMMKTYGKYAAHGAVAPSLVKDAAAAVQSGSVDADPQQYDQAYLSPVNVGGKTLELDFDTGSADLWVFSKLMPSSEQSGHAVYSPSSSAKQLRGSTWNISYGDGSGASGTVYADKVAVGSVTATSQAVEAATSVSAQFSQDQDNDGLLGLAFSTINTVKPQQQTTFFDTVKSTLAKPLFAVDLKAGAPGTYDFGYIDSSKYKGSIAYTPVDSSDGFWQFNAQGYSIGGSNSTAGGSIGASIMDTGTSLLYLPSRVASAYYAKVPGAKIDDSQGGYTLPCSATPPNFNVAIGGKTFTVPGSYINYAPVDQSGTTCFGGIQPNTGIGFTIFGDVFMKAVYVVFDQSTDTPRLGIAAQS</sequence>
<feature type="active site" evidence="7">
    <location>
        <position position="289"/>
    </location>
</feature>
<dbReference type="Proteomes" id="UP000825890">
    <property type="component" value="Unassembled WGS sequence"/>
</dbReference>
<evidence type="ECO:0000256" key="5">
    <source>
        <dbReference type="ARBA" id="ARBA00023180"/>
    </source>
</evidence>
<evidence type="ECO:0000256" key="6">
    <source>
        <dbReference type="ARBA" id="ARBA00055396"/>
    </source>
</evidence>
<comment type="similarity">
    <text evidence="1">Belongs to the peptidase A1 family.</text>
</comment>
<feature type="active site" evidence="7">
    <location>
        <position position="105"/>
    </location>
</feature>
<dbReference type="InterPro" id="IPR033121">
    <property type="entry name" value="PEPTIDASE_A1"/>
</dbReference>
<evidence type="ECO:0000313" key="12">
    <source>
        <dbReference type="Proteomes" id="UP000825890"/>
    </source>
</evidence>
<dbReference type="InterPro" id="IPR001461">
    <property type="entry name" value="Aspartic_peptidase_A1"/>
</dbReference>
<dbReference type="PANTHER" id="PTHR47966:SF2">
    <property type="entry name" value="ASPERGILLOPEPSIN-1-RELATED"/>
    <property type="match status" value="1"/>
</dbReference>
<keyword evidence="3" id="KW-0064">Aspartyl protease</keyword>
<dbReference type="InterPro" id="IPR034163">
    <property type="entry name" value="Aspergillopepsin-like_cat_dom"/>
</dbReference>
<organism evidence="11 12">
    <name type="scientific">Cercospora kikuchii</name>
    <dbReference type="NCBI Taxonomy" id="84275"/>
    <lineage>
        <taxon>Eukaryota</taxon>
        <taxon>Fungi</taxon>
        <taxon>Dikarya</taxon>
        <taxon>Ascomycota</taxon>
        <taxon>Pezizomycotina</taxon>
        <taxon>Dothideomycetes</taxon>
        <taxon>Dothideomycetidae</taxon>
        <taxon>Mycosphaerellales</taxon>
        <taxon>Mycosphaerellaceae</taxon>
        <taxon>Cercospora</taxon>
    </lineage>
</organism>
<reference evidence="11 12" key="1">
    <citation type="submission" date="2021-01" db="EMBL/GenBank/DDBJ databases">
        <title>Cercospora kikuchii MAFF 305040 whole genome shotgun sequence.</title>
        <authorList>
            <person name="Kashiwa T."/>
            <person name="Suzuki T."/>
        </authorList>
    </citation>
    <scope>NUCLEOTIDE SEQUENCE [LARGE SCALE GENOMIC DNA]</scope>
    <source>
        <strain evidence="11 12">MAFF 305040</strain>
    </source>
</reference>
<dbReference type="SUPFAM" id="SSF50630">
    <property type="entry name" value="Acid proteases"/>
    <property type="match status" value="1"/>
</dbReference>
<dbReference type="RefSeq" id="XP_044660910.1">
    <property type="nucleotide sequence ID" value="XM_044804975.1"/>
</dbReference>
<evidence type="ECO:0000259" key="10">
    <source>
        <dbReference type="PROSITE" id="PS51767"/>
    </source>
</evidence>
<dbReference type="EMBL" id="BOLY01000006">
    <property type="protein sequence ID" value="GIZ46423.1"/>
    <property type="molecule type" value="Genomic_DNA"/>
</dbReference>
<dbReference type="InterPro" id="IPR021109">
    <property type="entry name" value="Peptidase_aspartic_dom_sf"/>
</dbReference>
<dbReference type="PROSITE" id="PS51767">
    <property type="entry name" value="PEPTIDASE_A1"/>
    <property type="match status" value="1"/>
</dbReference>
<dbReference type="FunFam" id="2.40.70.10:FF:000026">
    <property type="entry name" value="Endothiapepsin"/>
    <property type="match status" value="1"/>
</dbReference>
<dbReference type="OrthoDB" id="2747330at2759"/>
<accession>A0A9P3CXR7</accession>
<evidence type="ECO:0000313" key="11">
    <source>
        <dbReference type="EMBL" id="GIZ46423.1"/>
    </source>
</evidence>
<dbReference type="GO" id="GO:0004190">
    <property type="term" value="F:aspartic-type endopeptidase activity"/>
    <property type="evidence" value="ECO:0007669"/>
    <property type="project" value="UniProtKB-KW"/>
</dbReference>
<protein>
    <recommendedName>
        <fullName evidence="10">Peptidase A1 domain-containing protein</fullName>
    </recommendedName>
</protein>
<comment type="function">
    <text evidence="6">Secreted aspartic endopeptidase that allows assimilation of proteinaceous substrates. The scissile peptide bond is attacked by a nucleophilic water molecule activated by two aspartic residues in the active site. Shows a broad primary substrate specificity. Favors hydrophobic residues at the P1 and P1' positions.</text>
</comment>
<feature type="signal peptide" evidence="9">
    <location>
        <begin position="1"/>
        <end position="19"/>
    </location>
</feature>
<feature type="domain" description="Peptidase A1" evidence="10">
    <location>
        <begin position="89"/>
        <end position="399"/>
    </location>
</feature>
<feature type="disulfide bond" evidence="8">
    <location>
        <begin position="325"/>
        <end position="360"/>
    </location>
</feature>
<dbReference type="FunFam" id="2.40.70.10:FF:000024">
    <property type="entry name" value="Endothiapepsin"/>
    <property type="match status" value="1"/>
</dbReference>
<dbReference type="CDD" id="cd06097">
    <property type="entry name" value="Aspergillopepsin_like"/>
    <property type="match status" value="1"/>
</dbReference>
<dbReference type="GO" id="GO:0006508">
    <property type="term" value="P:proteolysis"/>
    <property type="evidence" value="ECO:0007669"/>
    <property type="project" value="UniProtKB-KW"/>
</dbReference>